<evidence type="ECO:0000313" key="8">
    <source>
        <dbReference type="Proteomes" id="UP000235114"/>
    </source>
</evidence>
<dbReference type="InterPro" id="IPR036412">
    <property type="entry name" value="HAD-like_sf"/>
</dbReference>
<dbReference type="PANTHER" id="PTHR46470:SF2">
    <property type="entry name" value="GLYCERALDEHYDE 3-PHOSPHATE PHOSPHATASE"/>
    <property type="match status" value="1"/>
</dbReference>
<dbReference type="PRINTS" id="PR00413">
    <property type="entry name" value="HADHALOGNASE"/>
</dbReference>
<gene>
    <name evidence="5" type="ORF">CU635_16750</name>
    <name evidence="6" type="ORF">CVD25_19635</name>
</gene>
<dbReference type="Gene3D" id="1.10.150.520">
    <property type="match status" value="1"/>
</dbReference>
<evidence type="ECO:0000256" key="3">
    <source>
        <dbReference type="ARBA" id="ARBA00022801"/>
    </source>
</evidence>
<dbReference type="PANTHER" id="PTHR46470">
    <property type="entry name" value="N-ACYLNEURAMINATE-9-PHOSPHATASE"/>
    <property type="match status" value="1"/>
</dbReference>
<dbReference type="SFLD" id="SFLDS00003">
    <property type="entry name" value="Haloacid_Dehalogenase"/>
    <property type="match status" value="1"/>
</dbReference>
<reference evidence="5 7" key="1">
    <citation type="submission" date="2017-11" db="EMBL/GenBank/DDBJ databases">
        <title>Comparitive Functional Genomics of Dry Heat Resistant strains isolated from the Viking Spacecraft.</title>
        <authorList>
            <person name="Seuylemezian A."/>
            <person name="Cooper K."/>
            <person name="Vaishampayan P."/>
        </authorList>
    </citation>
    <scope>NUCLEOTIDE SEQUENCE [LARGE SCALE GENOMIC DNA]</scope>
    <source>
        <strain evidence="5 7">M4.6</strain>
    </source>
</reference>
<dbReference type="SUPFAM" id="SSF56784">
    <property type="entry name" value="HAD-like"/>
    <property type="match status" value="1"/>
</dbReference>
<dbReference type="Proteomes" id="UP000235114">
    <property type="component" value="Unassembled WGS sequence"/>
</dbReference>
<dbReference type="NCBIfam" id="TIGR01549">
    <property type="entry name" value="HAD-SF-IA-v1"/>
    <property type="match status" value="1"/>
</dbReference>
<evidence type="ECO:0000313" key="6">
    <source>
        <dbReference type="EMBL" id="PLR91200.1"/>
    </source>
</evidence>
<proteinExistence type="predicted"/>
<comment type="cofactor">
    <cofactor evidence="1">
        <name>Mg(2+)</name>
        <dbReference type="ChEBI" id="CHEBI:18420"/>
    </cofactor>
</comment>
<dbReference type="SFLD" id="SFLDG01129">
    <property type="entry name" value="C1.5:_HAD__Beta-PGM__Phosphata"/>
    <property type="match status" value="1"/>
</dbReference>
<evidence type="ECO:0000313" key="5">
    <source>
        <dbReference type="EMBL" id="PLR80912.1"/>
    </source>
</evidence>
<keyword evidence="8" id="KW-1185">Reference proteome</keyword>
<dbReference type="Gene3D" id="3.40.50.1000">
    <property type="entry name" value="HAD superfamily/HAD-like"/>
    <property type="match status" value="1"/>
</dbReference>
<protein>
    <submittedName>
        <fullName evidence="5">L-2-haloalkanoic acid dehalogenase</fullName>
    </submittedName>
</protein>
<evidence type="ECO:0000256" key="1">
    <source>
        <dbReference type="ARBA" id="ARBA00001946"/>
    </source>
</evidence>
<keyword evidence="2" id="KW-0479">Metal-binding</keyword>
<dbReference type="InterPro" id="IPR051400">
    <property type="entry name" value="HAD-like_hydrolase"/>
</dbReference>
<dbReference type="EMBL" id="PGVD01000067">
    <property type="protein sequence ID" value="PLR91200.1"/>
    <property type="molecule type" value="Genomic_DNA"/>
</dbReference>
<dbReference type="SFLD" id="SFLDG01135">
    <property type="entry name" value="C1.5.6:_HAD__Beta-PGM__Phospha"/>
    <property type="match status" value="1"/>
</dbReference>
<name>A0A2N5GIS0_9BACI</name>
<dbReference type="AlphaFoldDB" id="A0A2N5GIS0"/>
<keyword evidence="3" id="KW-0378">Hydrolase</keyword>
<dbReference type="OrthoDB" id="9809962at2"/>
<dbReference type="GO" id="GO:0046872">
    <property type="term" value="F:metal ion binding"/>
    <property type="evidence" value="ECO:0007669"/>
    <property type="project" value="UniProtKB-KW"/>
</dbReference>
<dbReference type="GO" id="GO:0016791">
    <property type="term" value="F:phosphatase activity"/>
    <property type="evidence" value="ECO:0007669"/>
    <property type="project" value="TreeGrafter"/>
</dbReference>
<dbReference type="InterPro" id="IPR006439">
    <property type="entry name" value="HAD-SF_hydro_IA"/>
</dbReference>
<dbReference type="Proteomes" id="UP000234951">
    <property type="component" value="Unassembled WGS sequence"/>
</dbReference>
<dbReference type="EMBL" id="PGVA01000043">
    <property type="protein sequence ID" value="PLR80912.1"/>
    <property type="molecule type" value="Genomic_DNA"/>
</dbReference>
<evidence type="ECO:0000256" key="4">
    <source>
        <dbReference type="ARBA" id="ARBA00022842"/>
    </source>
</evidence>
<dbReference type="InterPro" id="IPR041492">
    <property type="entry name" value="HAD_2"/>
</dbReference>
<sequence length="224" mass="25938">MMKAVLFDLDGTLLDRDQSVHRFIVSQYDRFSNYLDHIPVDTYLTRFVELDCRGYTGKDMVYSKLVKEFNIPGCNWESLYDDYFTNFHVHCVPFPNLIRMLENLKRNSLILGVITNGYHDFQLKNIKALEIKHYFDVILVSETEGIKKPNPEIFKRAIDQLGVSTEESIFVGDHPENDIAAAKSAGMTAIWKKDEGWSMDETKADFIIDDLLELCSIFEEMDAK</sequence>
<keyword evidence="4" id="KW-0460">Magnesium</keyword>
<dbReference type="InterPro" id="IPR023214">
    <property type="entry name" value="HAD_sf"/>
</dbReference>
<dbReference type="GO" id="GO:0044281">
    <property type="term" value="P:small molecule metabolic process"/>
    <property type="evidence" value="ECO:0007669"/>
    <property type="project" value="UniProtKB-ARBA"/>
</dbReference>
<evidence type="ECO:0000313" key="7">
    <source>
        <dbReference type="Proteomes" id="UP000234951"/>
    </source>
</evidence>
<evidence type="ECO:0000256" key="2">
    <source>
        <dbReference type="ARBA" id="ARBA00022723"/>
    </source>
</evidence>
<comment type="caution">
    <text evidence="5">The sequence shown here is derived from an EMBL/GenBank/DDBJ whole genome shotgun (WGS) entry which is preliminary data.</text>
</comment>
<dbReference type="Pfam" id="PF13419">
    <property type="entry name" value="HAD_2"/>
    <property type="match status" value="1"/>
</dbReference>
<dbReference type="NCBIfam" id="TIGR01509">
    <property type="entry name" value="HAD-SF-IA-v3"/>
    <property type="match status" value="1"/>
</dbReference>
<organism evidence="5 7">
    <name type="scientific">Bacillus canaveralius</name>
    <dbReference type="NCBI Taxonomy" id="1403243"/>
    <lineage>
        <taxon>Bacteria</taxon>
        <taxon>Bacillati</taxon>
        <taxon>Bacillota</taxon>
        <taxon>Bacilli</taxon>
        <taxon>Bacillales</taxon>
        <taxon>Bacillaceae</taxon>
        <taxon>Bacillus</taxon>
    </lineage>
</organism>
<accession>A0A2N5GIS0</accession>
<reference evidence="6 8" key="2">
    <citation type="submission" date="2017-12" db="EMBL/GenBank/DDBJ databases">
        <title>Comparative Functional Genomics of Dry Heat Resistant strains isolated from the Viking Spacecraft.</title>
        <authorList>
            <person name="Seuylemezian A."/>
            <person name="Cooper K."/>
            <person name="Vaishampayan P."/>
        </authorList>
    </citation>
    <scope>NUCLEOTIDE SEQUENCE [LARGE SCALE GENOMIC DNA]</scope>
    <source>
        <strain evidence="6 8">ATCC 29669</strain>
    </source>
</reference>